<dbReference type="GO" id="GO:0000160">
    <property type="term" value="P:phosphorelay signal transduction system"/>
    <property type="evidence" value="ECO:0007669"/>
    <property type="project" value="InterPro"/>
</dbReference>
<dbReference type="PANTHER" id="PTHR43214">
    <property type="entry name" value="TWO-COMPONENT RESPONSE REGULATOR"/>
    <property type="match status" value="1"/>
</dbReference>
<dbReference type="PROSITE" id="PS50110">
    <property type="entry name" value="RESPONSE_REGULATORY"/>
    <property type="match status" value="1"/>
</dbReference>
<accession>A0A1I1STR9</accession>
<dbReference type="SUPFAM" id="SSF46894">
    <property type="entry name" value="C-terminal effector domain of the bipartite response regulators"/>
    <property type="match status" value="1"/>
</dbReference>
<evidence type="ECO:0000313" key="7">
    <source>
        <dbReference type="EMBL" id="SFD46440.1"/>
    </source>
</evidence>
<feature type="region of interest" description="Disordered" evidence="5">
    <location>
        <begin position="203"/>
        <end position="230"/>
    </location>
</feature>
<organism evidence="7 8">
    <name type="scientific">Streptomyces aidingensis</name>
    <dbReference type="NCBI Taxonomy" id="910347"/>
    <lineage>
        <taxon>Bacteria</taxon>
        <taxon>Bacillati</taxon>
        <taxon>Actinomycetota</taxon>
        <taxon>Actinomycetes</taxon>
        <taxon>Kitasatosporales</taxon>
        <taxon>Streptomycetaceae</taxon>
        <taxon>Streptomyces</taxon>
    </lineage>
</organism>
<feature type="region of interest" description="Disordered" evidence="5">
    <location>
        <begin position="119"/>
        <end position="161"/>
    </location>
</feature>
<dbReference type="GO" id="GO:0003677">
    <property type="term" value="F:DNA binding"/>
    <property type="evidence" value="ECO:0007669"/>
    <property type="project" value="UniProtKB-KW"/>
</dbReference>
<dbReference type="AlphaFoldDB" id="A0A1I1STR9"/>
<sequence>MARVISLAAVEDDRMLLSGLAAWLARTPDLRLRAAAATVDELLRRRRRADVVLLGLELADRSDPADNVRRIAATGARVLVVGAAGAAAQLPAVRAAGAVAHLTRDRDLNELARAVRRIVTGRPELPGREPEPGPSGTPDAPDGPDGERRAGGTPRPGLSGQEQRLLLAYASGLTLDAAARCTGIRPATARTYLERIKRKYREAGRPTYTKLDLADRAREDGLLGRPAGGS</sequence>
<feature type="compositionally biased region" description="Basic and acidic residues" evidence="5">
    <location>
        <begin position="212"/>
        <end position="222"/>
    </location>
</feature>
<name>A0A1I1STR9_9ACTN</name>
<dbReference type="STRING" id="910347.SAMN05421773_11653"/>
<evidence type="ECO:0000256" key="3">
    <source>
        <dbReference type="ARBA" id="ARBA00023163"/>
    </source>
</evidence>
<keyword evidence="1" id="KW-0805">Transcription regulation</keyword>
<dbReference type="RefSeq" id="WP_217652577.1">
    <property type="nucleotide sequence ID" value="NZ_FOLM01000016.1"/>
</dbReference>
<dbReference type="InterPro" id="IPR016032">
    <property type="entry name" value="Sig_transdc_resp-reg_C-effctor"/>
</dbReference>
<dbReference type="Proteomes" id="UP000199207">
    <property type="component" value="Unassembled WGS sequence"/>
</dbReference>
<dbReference type="InterPro" id="IPR036388">
    <property type="entry name" value="WH-like_DNA-bd_sf"/>
</dbReference>
<keyword evidence="3" id="KW-0804">Transcription</keyword>
<reference evidence="7 8" key="1">
    <citation type="submission" date="2016-10" db="EMBL/GenBank/DDBJ databases">
        <authorList>
            <person name="de Groot N.N."/>
        </authorList>
    </citation>
    <scope>NUCLEOTIDE SEQUENCE [LARGE SCALE GENOMIC DNA]</scope>
    <source>
        <strain evidence="7 8">CGMCC 4.5739</strain>
    </source>
</reference>
<evidence type="ECO:0000313" key="8">
    <source>
        <dbReference type="Proteomes" id="UP000199207"/>
    </source>
</evidence>
<evidence type="ECO:0000256" key="1">
    <source>
        <dbReference type="ARBA" id="ARBA00023015"/>
    </source>
</evidence>
<dbReference type="GO" id="GO:0006355">
    <property type="term" value="P:regulation of DNA-templated transcription"/>
    <property type="evidence" value="ECO:0007669"/>
    <property type="project" value="InterPro"/>
</dbReference>
<dbReference type="InterPro" id="IPR011006">
    <property type="entry name" value="CheY-like_superfamily"/>
</dbReference>
<gene>
    <name evidence="7" type="ORF">SAMN05421773_11653</name>
</gene>
<keyword evidence="8" id="KW-1185">Reference proteome</keyword>
<evidence type="ECO:0000256" key="2">
    <source>
        <dbReference type="ARBA" id="ARBA00023125"/>
    </source>
</evidence>
<proteinExistence type="predicted"/>
<feature type="domain" description="Response regulatory" evidence="6">
    <location>
        <begin position="6"/>
        <end position="119"/>
    </location>
</feature>
<keyword evidence="2 7" id="KW-0238">DNA-binding</keyword>
<evidence type="ECO:0000256" key="5">
    <source>
        <dbReference type="SAM" id="MobiDB-lite"/>
    </source>
</evidence>
<dbReference type="PANTHER" id="PTHR43214:SF24">
    <property type="entry name" value="TRANSCRIPTIONAL REGULATORY PROTEIN NARL-RELATED"/>
    <property type="match status" value="1"/>
</dbReference>
<comment type="caution">
    <text evidence="4">Lacks conserved residue(s) required for the propagation of feature annotation.</text>
</comment>
<dbReference type="InterPro" id="IPR039420">
    <property type="entry name" value="WalR-like"/>
</dbReference>
<dbReference type="SUPFAM" id="SSF52172">
    <property type="entry name" value="CheY-like"/>
    <property type="match status" value="1"/>
</dbReference>
<dbReference type="EMBL" id="FOLM01000016">
    <property type="protein sequence ID" value="SFD46440.1"/>
    <property type="molecule type" value="Genomic_DNA"/>
</dbReference>
<evidence type="ECO:0000256" key="4">
    <source>
        <dbReference type="PROSITE-ProRule" id="PRU00169"/>
    </source>
</evidence>
<dbReference type="Gene3D" id="1.10.10.10">
    <property type="entry name" value="Winged helix-like DNA-binding domain superfamily/Winged helix DNA-binding domain"/>
    <property type="match status" value="1"/>
</dbReference>
<dbReference type="InterPro" id="IPR001789">
    <property type="entry name" value="Sig_transdc_resp-reg_receiver"/>
</dbReference>
<dbReference type="Gene3D" id="3.40.50.2300">
    <property type="match status" value="1"/>
</dbReference>
<evidence type="ECO:0000259" key="6">
    <source>
        <dbReference type="PROSITE" id="PS50110"/>
    </source>
</evidence>
<protein>
    <submittedName>
        <fullName evidence="7">DNA-binding response regulator, NarL/FixJ family, contains REC and HTH domains</fullName>
    </submittedName>
</protein>